<dbReference type="AlphaFoldDB" id="A0A1Y6H2G7"/>
<dbReference type="Proteomes" id="UP000195877">
    <property type="component" value="Chromosome 1"/>
</dbReference>
<dbReference type="RefSeq" id="WP_145954085.1">
    <property type="nucleotide sequence ID" value="NZ_CP127378.1"/>
</dbReference>
<dbReference type="EMBL" id="LT853882">
    <property type="protein sequence ID" value="SMQ97336.1"/>
    <property type="molecule type" value="Genomic_DNA"/>
</dbReference>
<sequence>MDSHAPNRITPDDFTTARRCSIPHTLFPKEDPPYAFAHQIRCCRRRVAARCRGRLSLSGCLVLALVNSLAKCKAVVVEKAFGWAEWPHSRHGACSRAAWW</sequence>
<reference evidence="2 4" key="2">
    <citation type="submission" date="2017-05" db="EMBL/GenBank/DDBJ databases">
        <authorList>
            <person name="Song R."/>
            <person name="Chenine A.L."/>
            <person name="Ruprecht R.M."/>
        </authorList>
    </citation>
    <scope>NUCLEOTIDE SEQUENCE [LARGE SCALE GENOMIC DNA]</scope>
    <source>
        <strain evidence="2">PD5205</strain>
    </source>
</reference>
<organism evidence="2 4">
    <name type="scientific">Xanthomonas fragariae</name>
    <dbReference type="NCBI Taxonomy" id="48664"/>
    <lineage>
        <taxon>Bacteria</taxon>
        <taxon>Pseudomonadati</taxon>
        <taxon>Pseudomonadota</taxon>
        <taxon>Gammaproteobacteria</taxon>
        <taxon>Lysobacterales</taxon>
        <taxon>Lysobacteraceae</taxon>
        <taxon>Xanthomonas</taxon>
    </lineage>
</organism>
<protein>
    <submittedName>
        <fullName evidence="2">Uncharacterized protein</fullName>
    </submittedName>
</protein>
<dbReference type="Proteomes" id="UP000195953">
    <property type="component" value="Chromosome 1"/>
</dbReference>
<proteinExistence type="predicted"/>
<evidence type="ECO:0000313" key="2">
    <source>
        <dbReference type="EMBL" id="SMR01389.1"/>
    </source>
</evidence>
<keyword evidence="3" id="KW-1185">Reference proteome</keyword>
<accession>A0A1Y6H2G7</accession>
<evidence type="ECO:0000313" key="1">
    <source>
        <dbReference type="EMBL" id="SMQ97336.1"/>
    </source>
</evidence>
<name>A0A1Y6H2G7_9XANT</name>
<evidence type="ECO:0000313" key="3">
    <source>
        <dbReference type="Proteomes" id="UP000195877"/>
    </source>
</evidence>
<gene>
    <name evidence="2" type="ORF">PD5205_00065</name>
    <name evidence="1" type="ORF">PD885_00064</name>
</gene>
<reference evidence="1 3" key="1">
    <citation type="submission" date="2017-05" db="EMBL/GenBank/DDBJ databases">
        <authorList>
            <person name="Blom J."/>
        </authorList>
    </citation>
    <scope>NUCLEOTIDE SEQUENCE [LARGE SCALE GENOMIC DNA]</scope>
    <source>
        <strain evidence="1">PD885</strain>
    </source>
</reference>
<evidence type="ECO:0000313" key="4">
    <source>
        <dbReference type="Proteomes" id="UP000195953"/>
    </source>
</evidence>
<dbReference type="EMBL" id="LT853885">
    <property type="protein sequence ID" value="SMR01389.1"/>
    <property type="molecule type" value="Genomic_DNA"/>
</dbReference>